<protein>
    <submittedName>
        <fullName evidence="1">Membrane protein</fullName>
    </submittedName>
</protein>
<reference evidence="1" key="1">
    <citation type="submission" date="2023-06" db="EMBL/GenBank/DDBJ databases">
        <authorList>
            <person name="DeJong R.J."/>
            <person name="Yoon E."/>
            <person name="Radersma M."/>
            <person name="Veenstra M."/>
            <person name="Churu J."/>
            <person name="Moleakunnel K."/>
            <person name="Weaver G."/>
            <person name="Hill E."/>
            <person name="Janvier A."/>
            <person name="Harlow L."/>
            <person name="Kramer C."/>
            <person name="Seinen K."/>
            <person name="Chen A."/>
            <person name="Minasian M."/>
            <person name="Doorn S."/>
            <person name="Dole C."/>
            <person name="Ramsey F."/>
            <person name="Nieze J."/>
            <person name="Baker A."/>
            <person name="Swierenga S."/>
            <person name="White A."/>
            <person name="Howland A."/>
            <person name="Ko C."/>
            <person name="Russell D.A."/>
            <person name="Jacobs-Sera D."/>
            <person name="Hatfull G.F."/>
        </authorList>
    </citation>
    <scope>NUCLEOTIDE SEQUENCE</scope>
</reference>
<dbReference type="EMBL" id="OR159659">
    <property type="protein sequence ID" value="WKW85554.1"/>
    <property type="molecule type" value="Genomic_DNA"/>
</dbReference>
<evidence type="ECO:0000313" key="2">
    <source>
        <dbReference type="Proteomes" id="UP001654496"/>
    </source>
</evidence>
<dbReference type="Proteomes" id="UP001654496">
    <property type="component" value="Segment"/>
</dbReference>
<gene>
    <name evidence="1" type="primary">102</name>
    <name evidence="1" type="ORF">SEA_REYNAULD_102</name>
</gene>
<organism evidence="1 2">
    <name type="scientific">Rhodococcus phage Reynauld</name>
    <dbReference type="NCBI Taxonomy" id="3062845"/>
    <lineage>
        <taxon>Viruses</taxon>
        <taxon>Duplodnaviria</taxon>
        <taxon>Heunggongvirae</taxon>
        <taxon>Uroviricota</taxon>
        <taxon>Caudoviricetes</taxon>
        <taxon>Caudoviricetes incertae sedis</taxon>
        <taxon>Reynauldvirus</taxon>
        <taxon>Reynauldvirus reynauld</taxon>
    </lineage>
</organism>
<keyword evidence="2" id="KW-1185">Reference proteome</keyword>
<name>A0ACD4UHN1_9CAUD</name>
<proteinExistence type="predicted"/>
<evidence type="ECO:0000313" key="1">
    <source>
        <dbReference type="EMBL" id="WKW85554.1"/>
    </source>
</evidence>
<sequence>MNARNIFRVVAETVGALALLAAGAAAILFTVTHAERAWYAVTDAVSVAIGDYDTDAAPLPSACSVVGTDTVWTDDDGAPCGGTGDAPGAHDDTGAAYACETVNVYTWRCTLAAPTTPNN</sequence>
<accession>A0ACD4UHN1</accession>